<gene>
    <name evidence="1" type="ORF">HELGO_WM39483</name>
</gene>
<proteinExistence type="predicted"/>
<organism evidence="1">
    <name type="scientific">uncultured Sulfurovum sp</name>
    <dbReference type="NCBI Taxonomy" id="269237"/>
    <lineage>
        <taxon>Bacteria</taxon>
        <taxon>Pseudomonadati</taxon>
        <taxon>Campylobacterota</taxon>
        <taxon>Epsilonproteobacteria</taxon>
        <taxon>Campylobacterales</taxon>
        <taxon>Sulfurovaceae</taxon>
        <taxon>Sulfurovum</taxon>
        <taxon>environmental samples</taxon>
    </lineage>
</organism>
<accession>A0A6S6T1V9</accession>
<evidence type="ECO:0000313" key="1">
    <source>
        <dbReference type="EMBL" id="CAA6809152.1"/>
    </source>
</evidence>
<protein>
    <submittedName>
        <fullName evidence="1">Uncharacterized protein</fullName>
    </submittedName>
</protein>
<name>A0A6S6T1V9_9BACT</name>
<sequence>MLEIIDYKEVLWQKTIILIFQQS</sequence>
<dbReference type="EMBL" id="CACVAR010000186">
    <property type="protein sequence ID" value="CAA6809152.1"/>
    <property type="molecule type" value="Genomic_DNA"/>
</dbReference>
<dbReference type="AlphaFoldDB" id="A0A6S6T1V9"/>
<reference evidence="1" key="1">
    <citation type="submission" date="2020-01" db="EMBL/GenBank/DDBJ databases">
        <authorList>
            <person name="Meier V. D."/>
            <person name="Meier V D."/>
        </authorList>
    </citation>
    <scope>NUCLEOTIDE SEQUENCE</scope>
    <source>
        <strain evidence="1">HLG_WM_MAG_03</strain>
    </source>
</reference>